<keyword evidence="8" id="KW-1185">Reference proteome</keyword>
<evidence type="ECO:0000313" key="8">
    <source>
        <dbReference type="Proteomes" id="UP001575622"/>
    </source>
</evidence>
<accession>A0ABV4VCU6</accession>
<keyword evidence="3" id="KW-0547">Nucleotide-binding</keyword>
<keyword evidence="4 7" id="KW-0418">Kinase</keyword>
<evidence type="ECO:0000256" key="5">
    <source>
        <dbReference type="ARBA" id="ARBA00022840"/>
    </source>
</evidence>
<dbReference type="InterPro" id="IPR050306">
    <property type="entry name" value="PfkB_Carbo_kinase"/>
</dbReference>
<protein>
    <submittedName>
        <fullName evidence="7">Sugar kinase</fullName>
    </submittedName>
</protein>
<evidence type="ECO:0000259" key="6">
    <source>
        <dbReference type="Pfam" id="PF00294"/>
    </source>
</evidence>
<dbReference type="GO" id="GO:0016301">
    <property type="term" value="F:kinase activity"/>
    <property type="evidence" value="ECO:0007669"/>
    <property type="project" value="UniProtKB-KW"/>
</dbReference>
<evidence type="ECO:0000256" key="1">
    <source>
        <dbReference type="ARBA" id="ARBA00010688"/>
    </source>
</evidence>
<evidence type="ECO:0000256" key="3">
    <source>
        <dbReference type="ARBA" id="ARBA00022741"/>
    </source>
</evidence>
<gene>
    <name evidence="7" type="ORF">ACEU3E_35435</name>
</gene>
<dbReference type="InterPro" id="IPR029056">
    <property type="entry name" value="Ribokinase-like"/>
</dbReference>
<sequence length="332" mass="36916">MDGEIMMENGRAEQQQMFQPEIITFGESMALMMPEGSKGIEYSSRFQGLFGGAESNVAIGVSRLGHKAGWFSRLGKDPLGCMIMKKIRGEGVDVSRVELTMEAPTGLMLREVVSGKTSVYYYRKGSAASTLKPEHLDEQYIKQAKYLHVTGITTALSATCRETVREAMKIARKHGVKVCFDPNLRLKLWSLEEAREVLLDLAQEADYFLPGLDELKLLYQTDSFEDIVARLSQLKAVSIVKGGEDVTYIVEQGRVSSVPYFKAEQVVDTVGAGDGFCAGFFVGLLKGYRLEEAVRLGNLIGCMVVQMEGDWEGIPTWEQVEAFLNNVKHVER</sequence>
<evidence type="ECO:0000256" key="2">
    <source>
        <dbReference type="ARBA" id="ARBA00022679"/>
    </source>
</evidence>
<name>A0ABV4VCU6_9BACL</name>
<comment type="similarity">
    <text evidence="1">Belongs to the carbohydrate kinase PfkB family.</text>
</comment>
<reference evidence="7 8" key="1">
    <citation type="submission" date="2024-09" db="EMBL/GenBank/DDBJ databases">
        <authorList>
            <person name="Makale K.P.P."/>
            <person name="Makhzoum A."/>
            <person name="Rantong G."/>
            <person name="Rahube T.O."/>
        </authorList>
    </citation>
    <scope>NUCLEOTIDE SEQUENCE [LARGE SCALE GENOMIC DNA]</scope>
    <source>
        <strain evidence="7 8">KM_D13</strain>
    </source>
</reference>
<evidence type="ECO:0000313" key="7">
    <source>
        <dbReference type="EMBL" id="MFB0847449.1"/>
    </source>
</evidence>
<proteinExistence type="inferred from homology"/>
<comment type="caution">
    <text evidence="7">The sequence shown here is derived from an EMBL/GenBank/DDBJ whole genome shotgun (WGS) entry which is preliminary data.</text>
</comment>
<evidence type="ECO:0000256" key="4">
    <source>
        <dbReference type="ARBA" id="ARBA00022777"/>
    </source>
</evidence>
<dbReference type="PANTHER" id="PTHR43085">
    <property type="entry name" value="HEXOKINASE FAMILY MEMBER"/>
    <property type="match status" value="1"/>
</dbReference>
<dbReference type="Gene3D" id="3.40.1190.20">
    <property type="match status" value="1"/>
</dbReference>
<keyword evidence="2" id="KW-0808">Transferase</keyword>
<dbReference type="EMBL" id="JBHDLN010000038">
    <property type="protein sequence ID" value="MFB0847449.1"/>
    <property type="molecule type" value="Genomic_DNA"/>
</dbReference>
<keyword evidence="5" id="KW-0067">ATP-binding</keyword>
<dbReference type="InterPro" id="IPR011611">
    <property type="entry name" value="PfkB_dom"/>
</dbReference>
<feature type="domain" description="Carbohydrate kinase PfkB" evidence="6">
    <location>
        <begin position="23"/>
        <end position="316"/>
    </location>
</feature>
<dbReference type="CDD" id="cd01166">
    <property type="entry name" value="KdgK"/>
    <property type="match status" value="1"/>
</dbReference>
<dbReference type="PANTHER" id="PTHR43085:SF1">
    <property type="entry name" value="PSEUDOURIDINE KINASE-RELATED"/>
    <property type="match status" value="1"/>
</dbReference>
<dbReference type="Pfam" id="PF00294">
    <property type="entry name" value="PfkB"/>
    <property type="match status" value="1"/>
</dbReference>
<dbReference type="SUPFAM" id="SSF53613">
    <property type="entry name" value="Ribokinase-like"/>
    <property type="match status" value="1"/>
</dbReference>
<dbReference type="RefSeq" id="WP_373957239.1">
    <property type="nucleotide sequence ID" value="NZ_JBHDLN010000038.1"/>
</dbReference>
<dbReference type="Proteomes" id="UP001575622">
    <property type="component" value="Unassembled WGS sequence"/>
</dbReference>
<organism evidence="7 8">
    <name type="scientific">Paenibacillus oleatilyticus</name>
    <dbReference type="NCBI Taxonomy" id="2594886"/>
    <lineage>
        <taxon>Bacteria</taxon>
        <taxon>Bacillati</taxon>
        <taxon>Bacillota</taxon>
        <taxon>Bacilli</taxon>
        <taxon>Bacillales</taxon>
        <taxon>Paenibacillaceae</taxon>
        <taxon>Paenibacillus</taxon>
    </lineage>
</organism>